<dbReference type="EMBL" id="PKSG01000362">
    <property type="protein sequence ID" value="POR36088.1"/>
    <property type="molecule type" value="Genomic_DNA"/>
</dbReference>
<dbReference type="OrthoDB" id="5413531at2759"/>
<comment type="caution">
    <text evidence="1">The sequence shown here is derived from an EMBL/GenBank/DDBJ whole genome shotgun (WGS) entry which is preliminary data.</text>
</comment>
<gene>
    <name evidence="1" type="ORF">TPAR_03707</name>
</gene>
<evidence type="ECO:0000313" key="1">
    <source>
        <dbReference type="EMBL" id="POR36088.1"/>
    </source>
</evidence>
<keyword evidence="2" id="KW-1185">Reference proteome</keyword>
<name>A0A2S4L0V9_9HYPO</name>
<organism evidence="1 2">
    <name type="scientific">Tolypocladium paradoxum</name>
    <dbReference type="NCBI Taxonomy" id="94208"/>
    <lineage>
        <taxon>Eukaryota</taxon>
        <taxon>Fungi</taxon>
        <taxon>Dikarya</taxon>
        <taxon>Ascomycota</taxon>
        <taxon>Pezizomycotina</taxon>
        <taxon>Sordariomycetes</taxon>
        <taxon>Hypocreomycetidae</taxon>
        <taxon>Hypocreales</taxon>
        <taxon>Ophiocordycipitaceae</taxon>
        <taxon>Tolypocladium</taxon>
    </lineage>
</organism>
<proteinExistence type="predicted"/>
<accession>A0A2S4L0V9</accession>
<protein>
    <submittedName>
        <fullName evidence="1">Uncharacterized protein</fullName>
    </submittedName>
</protein>
<sequence>MKVLGSDFYTHGIVPVDIKTRLFRLRGQGQTTIFIVPDIEKHPALTHAREMENHPNVVSVDNTLLAHENAEVKDTIAVQEAALRESGMKVKLYKESMVGGERVSSAAMIRQITALADKLEILKTVLPEEYHQHLGMESKDRTDGMACTDGMSE</sequence>
<dbReference type="Proteomes" id="UP000237481">
    <property type="component" value="Unassembled WGS sequence"/>
</dbReference>
<evidence type="ECO:0000313" key="2">
    <source>
        <dbReference type="Proteomes" id="UP000237481"/>
    </source>
</evidence>
<reference evidence="1 2" key="1">
    <citation type="submission" date="2018-01" db="EMBL/GenBank/DDBJ databases">
        <title>Harnessing the power of phylogenomics to disentangle the directionality and signatures of interkingdom host jumping in the parasitic fungal genus Tolypocladium.</title>
        <authorList>
            <person name="Quandt C.A."/>
            <person name="Patterson W."/>
            <person name="Spatafora J.W."/>
        </authorList>
    </citation>
    <scope>NUCLEOTIDE SEQUENCE [LARGE SCALE GENOMIC DNA]</scope>
    <source>
        <strain evidence="1 2">NRBC 100945</strain>
    </source>
</reference>
<dbReference type="AlphaFoldDB" id="A0A2S4L0V9"/>